<organism evidence="2 3">
    <name type="scientific">Cupriavidus necator</name>
    <name type="common">Alcaligenes eutrophus</name>
    <name type="synonym">Ralstonia eutropha</name>
    <dbReference type="NCBI Taxonomy" id="106590"/>
    <lineage>
        <taxon>Bacteria</taxon>
        <taxon>Pseudomonadati</taxon>
        <taxon>Pseudomonadota</taxon>
        <taxon>Betaproteobacteria</taxon>
        <taxon>Burkholderiales</taxon>
        <taxon>Burkholderiaceae</taxon>
        <taxon>Cupriavidus</taxon>
    </lineage>
</organism>
<proteinExistence type="predicted"/>
<dbReference type="GO" id="GO:0032259">
    <property type="term" value="P:methylation"/>
    <property type="evidence" value="ECO:0007669"/>
    <property type="project" value="UniProtKB-KW"/>
</dbReference>
<dbReference type="OrthoDB" id="7016221at2"/>
<dbReference type="EMBL" id="CP017757">
    <property type="protein sequence ID" value="AQV94475.1"/>
    <property type="molecule type" value="Genomic_DNA"/>
</dbReference>
<dbReference type="NCBIfam" id="TIGR01444">
    <property type="entry name" value="fkbM_fam"/>
    <property type="match status" value="1"/>
</dbReference>
<dbReference type="PANTHER" id="PTHR34203:SF15">
    <property type="entry name" value="SLL1173 PROTEIN"/>
    <property type="match status" value="1"/>
</dbReference>
<dbReference type="SUPFAM" id="SSF53335">
    <property type="entry name" value="S-adenosyl-L-methionine-dependent methyltransferases"/>
    <property type="match status" value="1"/>
</dbReference>
<dbReference type="RefSeq" id="WP_078196701.1">
    <property type="nucleotide sequence ID" value="NZ_CP017757.2"/>
</dbReference>
<sequence length="335" mass="37538">MLKAFARRLRSFATRDITNELAEIKADLRTFTDALRYVMESGDEEHQSLGRIDGSIAKLDQRLETIDGSIAKLDQRLESIYGATDQTRHLTIVNLKLLKMQTLGAEPIVSCAYNGTIPIKFFVPKAATDYIQGYHLFYENFWEVELLDQLKGFAKGKAILDIGANVGNHVIYWSRVAGAKSIKAFEPIPELFGILKRNMELNGIHNAEAFDLALGRERSFGRSVSKGENRMQSEIFASQDDAAGINIVPLDELDIAEADFAKIDVEGHTLDLLHGATRTLSRLKPAIFVELFAIERDACHQILEGIGYRLVKSLVDSNYLYVHKDRPFAGELDFA</sequence>
<dbReference type="InterPro" id="IPR052514">
    <property type="entry name" value="SAM-dependent_MTase"/>
</dbReference>
<keyword evidence="2" id="KW-0808">Transferase</keyword>
<name>A0A1U9UQP9_CUPNE</name>
<protein>
    <submittedName>
        <fullName evidence="2">FkbM family methyltransferase</fullName>
    </submittedName>
</protein>
<evidence type="ECO:0000259" key="1">
    <source>
        <dbReference type="Pfam" id="PF05050"/>
    </source>
</evidence>
<dbReference type="Pfam" id="PF05050">
    <property type="entry name" value="Methyltransf_21"/>
    <property type="match status" value="1"/>
</dbReference>
<gene>
    <name evidence="2" type="ORF">BJN34_11315</name>
</gene>
<dbReference type="KEGG" id="cuh:BJN34_11315"/>
<dbReference type="InterPro" id="IPR006342">
    <property type="entry name" value="FkbM_mtfrase"/>
</dbReference>
<dbReference type="AlphaFoldDB" id="A0A1U9UQP9"/>
<accession>A0A1U9UQP9</accession>
<dbReference type="InterPro" id="IPR029063">
    <property type="entry name" value="SAM-dependent_MTases_sf"/>
</dbReference>
<dbReference type="Proteomes" id="UP000189627">
    <property type="component" value="Chromosome 1"/>
</dbReference>
<dbReference type="PANTHER" id="PTHR34203">
    <property type="entry name" value="METHYLTRANSFERASE, FKBM FAMILY PROTEIN"/>
    <property type="match status" value="1"/>
</dbReference>
<dbReference type="GO" id="GO:0008168">
    <property type="term" value="F:methyltransferase activity"/>
    <property type="evidence" value="ECO:0007669"/>
    <property type="project" value="UniProtKB-KW"/>
</dbReference>
<reference evidence="3" key="1">
    <citation type="submission" date="2017-02" db="EMBL/GenBank/DDBJ databases">
        <title>Complete genome sequence of Cupriavidus necator strain NH9, a 3-chlorobenzoate degrader.</title>
        <authorList>
            <person name="Moriuchi R."/>
            <person name="Dohra H."/>
            <person name="Ogawa N."/>
        </authorList>
    </citation>
    <scope>NUCLEOTIDE SEQUENCE [LARGE SCALE GENOMIC DNA]</scope>
    <source>
        <strain evidence="3">NH9</strain>
    </source>
</reference>
<feature type="domain" description="Methyltransferase FkbM" evidence="1">
    <location>
        <begin position="161"/>
        <end position="294"/>
    </location>
</feature>
<keyword evidence="2" id="KW-0489">Methyltransferase</keyword>
<evidence type="ECO:0000313" key="2">
    <source>
        <dbReference type="EMBL" id="AQV94475.1"/>
    </source>
</evidence>
<dbReference type="Gene3D" id="3.40.50.150">
    <property type="entry name" value="Vaccinia Virus protein VP39"/>
    <property type="match status" value="1"/>
</dbReference>
<evidence type="ECO:0000313" key="3">
    <source>
        <dbReference type="Proteomes" id="UP000189627"/>
    </source>
</evidence>